<gene>
    <name evidence="3" type="ORF">MAC_07471</name>
</gene>
<dbReference type="GO" id="GO:0005509">
    <property type="term" value="F:calcium ion binding"/>
    <property type="evidence" value="ECO:0007669"/>
    <property type="project" value="InterPro"/>
</dbReference>
<dbReference type="InterPro" id="IPR013530">
    <property type="entry name" value="PAD_C"/>
</dbReference>
<dbReference type="PANTHER" id="PTHR10837:SF8">
    <property type="entry name" value="PROTEIN-ARGININE DEIMINASE"/>
    <property type="match status" value="1"/>
</dbReference>
<evidence type="ECO:0000259" key="2">
    <source>
        <dbReference type="Pfam" id="PF03068"/>
    </source>
</evidence>
<evidence type="ECO:0000256" key="1">
    <source>
        <dbReference type="SAM" id="SignalP"/>
    </source>
</evidence>
<dbReference type="GeneID" id="19251782"/>
<dbReference type="InterPro" id="IPR004303">
    <property type="entry name" value="PAD"/>
</dbReference>
<dbReference type="Proteomes" id="UP000002499">
    <property type="component" value="Unassembled WGS sequence"/>
</dbReference>
<dbReference type="PANTHER" id="PTHR10837">
    <property type="entry name" value="PEPTIDYLARGININE DEIMINASE"/>
    <property type="match status" value="1"/>
</dbReference>
<keyword evidence="1" id="KW-0732">Signal</keyword>
<dbReference type="SUPFAM" id="SSF55909">
    <property type="entry name" value="Pentein"/>
    <property type="match status" value="1"/>
</dbReference>
<organism evidence="4">
    <name type="scientific">Metarhizium acridum (strain CQMa 102)</name>
    <dbReference type="NCBI Taxonomy" id="655827"/>
    <lineage>
        <taxon>Eukaryota</taxon>
        <taxon>Fungi</taxon>
        <taxon>Dikarya</taxon>
        <taxon>Ascomycota</taxon>
        <taxon>Pezizomycotina</taxon>
        <taxon>Sordariomycetes</taxon>
        <taxon>Hypocreomycetidae</taxon>
        <taxon>Hypocreales</taxon>
        <taxon>Clavicipitaceae</taxon>
        <taxon>Metarhizium</taxon>
    </lineage>
</organism>
<dbReference type="RefSeq" id="XP_007813811.1">
    <property type="nucleotide sequence ID" value="XM_007815620.1"/>
</dbReference>
<evidence type="ECO:0000313" key="4">
    <source>
        <dbReference type="Proteomes" id="UP000002499"/>
    </source>
</evidence>
<reference evidence="3 4" key="1">
    <citation type="journal article" date="2011" name="PLoS Genet.">
        <title>Genome sequencing and comparative transcriptomics of the model entomopathogenic fungi Metarhizium anisopliae and M. acridum.</title>
        <authorList>
            <person name="Gao Q."/>
            <person name="Jin K."/>
            <person name="Ying S.H."/>
            <person name="Zhang Y."/>
            <person name="Xiao G."/>
            <person name="Shang Y."/>
            <person name="Duan Z."/>
            <person name="Hu X."/>
            <person name="Xie X.Q."/>
            <person name="Zhou G."/>
            <person name="Peng G."/>
            <person name="Luo Z."/>
            <person name="Huang W."/>
            <person name="Wang B."/>
            <person name="Fang W."/>
            <person name="Wang S."/>
            <person name="Zhong Y."/>
            <person name="Ma L.J."/>
            <person name="St Leger R.J."/>
            <person name="Zhao G.P."/>
            <person name="Pei Y."/>
            <person name="Feng M.G."/>
            <person name="Xia Y."/>
            <person name="Wang C."/>
        </authorList>
    </citation>
    <scope>NUCLEOTIDE SEQUENCE [LARGE SCALE GENOMIC DNA]</scope>
    <source>
        <strain evidence="3 4">CQMa 102</strain>
    </source>
</reference>
<dbReference type="GO" id="GO:0005737">
    <property type="term" value="C:cytoplasm"/>
    <property type="evidence" value="ECO:0007669"/>
    <property type="project" value="InterPro"/>
</dbReference>
<dbReference type="SUPFAM" id="SSF110083">
    <property type="entry name" value="Peptidylarginine deiminase Pad4, middle domain"/>
    <property type="match status" value="1"/>
</dbReference>
<evidence type="ECO:0000313" key="3">
    <source>
        <dbReference type="EMBL" id="EFY86457.1"/>
    </source>
</evidence>
<dbReference type="OrthoDB" id="5102063at2759"/>
<dbReference type="GO" id="GO:0004668">
    <property type="term" value="F:protein-arginine deiminase activity"/>
    <property type="evidence" value="ECO:0007669"/>
    <property type="project" value="InterPro"/>
</dbReference>
<feature type="signal peptide" evidence="1">
    <location>
        <begin position="1"/>
        <end position="18"/>
    </location>
</feature>
<proteinExistence type="predicted"/>
<keyword evidence="4" id="KW-1185">Reference proteome</keyword>
<protein>
    <submittedName>
        <fullName evidence="3">Arginine deiminase type-3</fullName>
    </submittedName>
</protein>
<dbReference type="Pfam" id="PF03068">
    <property type="entry name" value="PAD"/>
    <property type="match status" value="1"/>
</dbReference>
<dbReference type="eggNOG" id="ENOG502QVJA">
    <property type="taxonomic scope" value="Eukaryota"/>
</dbReference>
<feature type="domain" description="Protein-arginine deiminase C-terminal" evidence="2">
    <location>
        <begin position="182"/>
        <end position="612"/>
    </location>
</feature>
<dbReference type="Gene3D" id="3.75.10.10">
    <property type="entry name" value="L-arginine/glycine Amidinotransferase, Chain A"/>
    <property type="match status" value="1"/>
</dbReference>
<dbReference type="InterPro" id="IPR036556">
    <property type="entry name" value="PAD_central_sf"/>
</dbReference>
<dbReference type="InParanoid" id="E9EC73"/>
<dbReference type="EMBL" id="GL698546">
    <property type="protein sequence ID" value="EFY86457.1"/>
    <property type="molecule type" value="Genomic_DNA"/>
</dbReference>
<name>E9EC73_METAQ</name>
<sequence>MHKAAVLALGVLATTCRAFEAVILADTNRDGKVDITGDSDVAQKYTWTEERGAIFMANIADTNHRCSARNNSSRLDKCHDASDNILRNPKYLAPLRTVANRTLSDAAKGKIFVSGKDAEKNVRIFHKNGDDWSYVNKSYVFRPADLRAGLELGIDARDVSRPKGWDGMAMVNFKLTDLEESANDTVALRVAPILIPHDKRRLEKMSVSTHKSHPGWELFAQHLETYLVDHRFEEPLTRIDSERGWAHDHFKAGYTSMPGPDGPVSLRVYVKGCLRGPEGQRVFADMRGDWAGAVRHYEASDLDSDQLGNIEIIPPHSHNGASYPAGRAVMGFGHFVSNHKAPRILKFLQAQKLQYPFTLDHSWLFHGQIADYMQFVPVNSSRGWTMIVADPVGTLNLFKKAQADGHGETIAISHHTFLRTENELDCDSLTIDQLLRLPLIIKTTEWSGKNIAHSINVIKNETGITEDEIIRVPTLFYAYDGIATLRQLYCYGDRYDKPPRTMPLKALRWWPHYLSNLAKNLFEVLRSKPWPSKAIYPTATNGIYFENGQYLSPYPFGPLIGESDIFIEAIREAFGKAGLNVTFFENWSIHHMRDGGIERAVNVERDIFQRWWTMAGADETPLREVPPGNYTQYRRA</sequence>
<accession>E9EC73</accession>
<dbReference type="Gene3D" id="2.60.40.1700">
    <property type="entry name" value="Protein-arginine deiminase, central domain"/>
    <property type="match status" value="1"/>
</dbReference>
<feature type="chain" id="PRO_5003235270" evidence="1">
    <location>
        <begin position="19"/>
        <end position="636"/>
    </location>
</feature>
<dbReference type="AlphaFoldDB" id="E9EC73"/>
<dbReference type="KEGG" id="maw:19251782"/>
<dbReference type="HOGENOM" id="CLU_015851_0_0_1"/>